<sequence>MSDFTRVSAAGMQAGIESLAKANRDLQSTLESLKSELQGSLANWDGNAQREYNTVQQRWDQQAIELNNVVQQMTQVLGQISQGYDDNERRVAGRWS</sequence>
<dbReference type="Pfam" id="PF06013">
    <property type="entry name" value="WXG100"/>
    <property type="match status" value="1"/>
</dbReference>
<protein>
    <recommendedName>
        <fullName evidence="1">ESAT-6-like protein</fullName>
    </recommendedName>
</protein>
<gene>
    <name evidence="3" type="ORF">FB473_003264</name>
</gene>
<dbReference type="RefSeq" id="WP_167171255.1">
    <property type="nucleotide sequence ID" value="NZ_BAAAOO010000006.1"/>
</dbReference>
<comment type="similarity">
    <text evidence="1">Belongs to the WXG100 family.</text>
</comment>
<dbReference type="InterPro" id="IPR036689">
    <property type="entry name" value="ESAT-6-like_sf"/>
</dbReference>
<keyword evidence="4" id="KW-1185">Reference proteome</keyword>
<name>A0ABX0SP76_9ACTN</name>
<evidence type="ECO:0000256" key="2">
    <source>
        <dbReference type="SAM" id="Coils"/>
    </source>
</evidence>
<proteinExistence type="inferred from homology"/>
<dbReference type="InterPro" id="IPR010310">
    <property type="entry name" value="T7SS_ESAT-6-like"/>
</dbReference>
<evidence type="ECO:0000256" key="1">
    <source>
        <dbReference type="RuleBase" id="RU362001"/>
    </source>
</evidence>
<comment type="caution">
    <text evidence="3">The sequence shown here is derived from an EMBL/GenBank/DDBJ whole genome shotgun (WGS) entry which is preliminary data.</text>
</comment>
<evidence type="ECO:0000313" key="4">
    <source>
        <dbReference type="Proteomes" id="UP000749311"/>
    </source>
</evidence>
<dbReference type="NCBIfam" id="TIGR03930">
    <property type="entry name" value="WXG100_ESAT6"/>
    <property type="match status" value="1"/>
</dbReference>
<feature type="coiled-coil region" evidence="2">
    <location>
        <begin position="16"/>
        <end position="43"/>
    </location>
</feature>
<dbReference type="Gene3D" id="1.10.287.1060">
    <property type="entry name" value="ESAT-6-like"/>
    <property type="match status" value="1"/>
</dbReference>
<evidence type="ECO:0000313" key="3">
    <source>
        <dbReference type="EMBL" id="NIH58567.1"/>
    </source>
</evidence>
<dbReference type="Proteomes" id="UP000749311">
    <property type="component" value="Unassembled WGS sequence"/>
</dbReference>
<dbReference type="SUPFAM" id="SSF140453">
    <property type="entry name" value="EsxAB dimer-like"/>
    <property type="match status" value="1"/>
</dbReference>
<reference evidence="3 4" key="1">
    <citation type="submission" date="2020-02" db="EMBL/GenBank/DDBJ databases">
        <title>Sequencing the genomes of 1000 actinobacteria strains.</title>
        <authorList>
            <person name="Klenk H.-P."/>
        </authorList>
    </citation>
    <scope>NUCLEOTIDE SEQUENCE [LARGE SCALE GENOMIC DNA]</scope>
    <source>
        <strain evidence="3 4">DSM 19609</strain>
    </source>
</reference>
<accession>A0ABX0SP76</accession>
<organism evidence="3 4">
    <name type="scientific">Brooklawnia cerclae</name>
    <dbReference type="NCBI Taxonomy" id="349934"/>
    <lineage>
        <taxon>Bacteria</taxon>
        <taxon>Bacillati</taxon>
        <taxon>Actinomycetota</taxon>
        <taxon>Actinomycetes</taxon>
        <taxon>Propionibacteriales</taxon>
        <taxon>Propionibacteriaceae</taxon>
        <taxon>Brooklawnia</taxon>
    </lineage>
</organism>
<dbReference type="EMBL" id="JAAMOZ010000004">
    <property type="protein sequence ID" value="NIH58567.1"/>
    <property type="molecule type" value="Genomic_DNA"/>
</dbReference>
<keyword evidence="2" id="KW-0175">Coiled coil</keyword>